<keyword evidence="9" id="KW-1185">Reference proteome</keyword>
<dbReference type="InterPro" id="IPR008962">
    <property type="entry name" value="PapD-like_sf"/>
</dbReference>
<reference evidence="8 9" key="1">
    <citation type="submission" date="2018-02" db="EMBL/GenBank/DDBJ databases">
        <title>FDA/CDC Antimicrobial Resistant Isolate Bank Genome Sequencing.</title>
        <authorList>
            <person name="Benahmed F.H."/>
            <person name="Lutgring J.D."/>
            <person name="Yoo B."/>
            <person name="Machado M."/>
            <person name="Brown A."/>
            <person name="McAllister G."/>
            <person name="Perry A."/>
            <person name="Halpin A.L."/>
            <person name="Vavikolanu K."/>
            <person name="Ott S."/>
            <person name="Zhao X."/>
            <person name="Tallon L.J."/>
            <person name="Sadzewicz L."/>
            <person name="Aluvathingal J."/>
            <person name="Nadendla S."/>
            <person name="Voskania-kordi A."/>
            <person name="Simonyan V."/>
            <person name="Patel J."/>
            <person name="Shawar R.M."/>
        </authorList>
    </citation>
    <scope>NUCLEOTIDE SEQUENCE [LARGE SCALE GENOMIC DNA]</scope>
    <source>
        <strain evidence="8 9">AR_0356</strain>
    </source>
</reference>
<feature type="domain" description="Pili assembly chaperone C-terminal" evidence="7">
    <location>
        <begin position="171"/>
        <end position="230"/>
    </location>
</feature>
<proteinExistence type="inferred from homology"/>
<dbReference type="RefSeq" id="WP_105446860.1">
    <property type="nucleotide sequence ID" value="NZ_CP027169.1"/>
</dbReference>
<dbReference type="InterPro" id="IPR013783">
    <property type="entry name" value="Ig-like_fold"/>
</dbReference>
<gene>
    <name evidence="8" type="ORF">CSB93_4289</name>
</gene>
<dbReference type="Pfam" id="PF00345">
    <property type="entry name" value="PapD_N"/>
    <property type="match status" value="1"/>
</dbReference>
<comment type="similarity">
    <text evidence="2">Belongs to the periplasmic pilus chaperone family.</text>
</comment>
<evidence type="ECO:0000259" key="7">
    <source>
        <dbReference type="Pfam" id="PF02753"/>
    </source>
</evidence>
<dbReference type="InterPro" id="IPR016147">
    <property type="entry name" value="Pili_assmbl_chaperone_N"/>
</dbReference>
<evidence type="ECO:0000259" key="6">
    <source>
        <dbReference type="Pfam" id="PF00345"/>
    </source>
</evidence>
<evidence type="ECO:0000313" key="9">
    <source>
        <dbReference type="Proteomes" id="UP000238390"/>
    </source>
</evidence>
<dbReference type="Gene3D" id="2.60.40.10">
    <property type="entry name" value="Immunoglobulins"/>
    <property type="match status" value="2"/>
</dbReference>
<accession>A0A2R3ITD9</accession>
<keyword evidence="5" id="KW-0143">Chaperone</keyword>
<dbReference type="PRINTS" id="PR00969">
    <property type="entry name" value="CHAPERONPILI"/>
</dbReference>
<dbReference type="InterPro" id="IPR036316">
    <property type="entry name" value="Pili_assmbl_chap_C_dom_sf"/>
</dbReference>
<keyword evidence="3" id="KW-0732">Signal</keyword>
<sequence>MSSERGLRGALFGLALLLGLDAQAGVTAERTRVVIAEGQREASLLLVNQNAYPVIVQAWIDDGDLDSTPQTARAPFMPLPPVFRLDPGKQRSLRLLRTGQTLPGDREALYWLNIYEIPPRPGEPPAEGQSRLTVTLRTQMKVIHRPRALARAAEEAPRQLRFQRQGKALLVENPTAYFVSLAGAEQEDGAPLLSALLLAPFSRQMQAPGQTLPSGKQAIRFHWLDDGGNLRQGRTALR</sequence>
<dbReference type="GO" id="GO:0071555">
    <property type="term" value="P:cell wall organization"/>
    <property type="evidence" value="ECO:0007669"/>
    <property type="project" value="InterPro"/>
</dbReference>
<evidence type="ECO:0000256" key="2">
    <source>
        <dbReference type="ARBA" id="ARBA00007399"/>
    </source>
</evidence>
<dbReference type="GO" id="GO:0030288">
    <property type="term" value="C:outer membrane-bounded periplasmic space"/>
    <property type="evidence" value="ECO:0007669"/>
    <property type="project" value="InterPro"/>
</dbReference>
<comment type="subcellular location">
    <subcellularLocation>
        <location evidence="1">Periplasm</location>
    </subcellularLocation>
</comment>
<name>A0A2R3ITD9_9PSED</name>
<evidence type="ECO:0000256" key="3">
    <source>
        <dbReference type="ARBA" id="ARBA00022729"/>
    </source>
</evidence>
<dbReference type="InterPro" id="IPR016148">
    <property type="entry name" value="Pili_assmbl_chaperone_C"/>
</dbReference>
<keyword evidence="4" id="KW-0574">Periplasm</keyword>
<dbReference type="Pfam" id="PF02753">
    <property type="entry name" value="PapD_C"/>
    <property type="match status" value="1"/>
</dbReference>
<evidence type="ECO:0000256" key="4">
    <source>
        <dbReference type="ARBA" id="ARBA00022764"/>
    </source>
</evidence>
<dbReference type="PANTHER" id="PTHR30251">
    <property type="entry name" value="PILUS ASSEMBLY CHAPERONE"/>
    <property type="match status" value="1"/>
</dbReference>
<evidence type="ECO:0000256" key="1">
    <source>
        <dbReference type="ARBA" id="ARBA00004418"/>
    </source>
</evidence>
<dbReference type="EMBL" id="CP027169">
    <property type="protein sequence ID" value="AVK05175.1"/>
    <property type="molecule type" value="Genomic_DNA"/>
</dbReference>
<dbReference type="PANTHER" id="PTHR30251:SF7">
    <property type="entry name" value="FIMBRIAE CHAPARONE"/>
    <property type="match status" value="1"/>
</dbReference>
<dbReference type="SUPFAM" id="SSF49354">
    <property type="entry name" value="PapD-like"/>
    <property type="match status" value="1"/>
</dbReference>
<evidence type="ECO:0000256" key="5">
    <source>
        <dbReference type="ARBA" id="ARBA00023186"/>
    </source>
</evidence>
<dbReference type="InterPro" id="IPR050643">
    <property type="entry name" value="Periplasmic_pilus_chap"/>
</dbReference>
<dbReference type="InterPro" id="IPR001829">
    <property type="entry name" value="Pili_assmbl_chaperone_bac"/>
</dbReference>
<protein>
    <submittedName>
        <fullName evidence="8">Gram-negative pili assembly chaperone, C-terminal domain protein</fullName>
    </submittedName>
</protein>
<feature type="domain" description="Pili assembly chaperone N-terminal" evidence="6">
    <location>
        <begin position="25"/>
        <end position="149"/>
    </location>
</feature>
<organism evidence="8 9">
    <name type="scientific">Pseudomonas paraeruginosa</name>
    <dbReference type="NCBI Taxonomy" id="2994495"/>
    <lineage>
        <taxon>Bacteria</taxon>
        <taxon>Pseudomonadati</taxon>
        <taxon>Pseudomonadota</taxon>
        <taxon>Gammaproteobacteria</taxon>
        <taxon>Pseudomonadales</taxon>
        <taxon>Pseudomonadaceae</taxon>
        <taxon>Pseudomonas</taxon>
    </lineage>
</organism>
<dbReference type="SUPFAM" id="SSF49584">
    <property type="entry name" value="Periplasmic chaperone C-domain"/>
    <property type="match status" value="1"/>
</dbReference>
<dbReference type="AlphaFoldDB" id="A0A2R3ITD9"/>
<dbReference type="Proteomes" id="UP000238390">
    <property type="component" value="Chromosome"/>
</dbReference>
<evidence type="ECO:0000313" key="8">
    <source>
        <dbReference type="EMBL" id="AVK05175.1"/>
    </source>
</evidence>